<dbReference type="SUPFAM" id="SSF53756">
    <property type="entry name" value="UDP-Glycosyltransferase/glycogen phosphorylase"/>
    <property type="match status" value="1"/>
</dbReference>
<evidence type="ECO:0000313" key="3">
    <source>
        <dbReference type="EMBL" id="MDA3968461.1"/>
    </source>
</evidence>
<organism evidence="3 4">
    <name type="scientific">Helicobacter ibis</name>
    <dbReference type="NCBI Taxonomy" id="2962633"/>
    <lineage>
        <taxon>Bacteria</taxon>
        <taxon>Pseudomonadati</taxon>
        <taxon>Campylobacterota</taxon>
        <taxon>Epsilonproteobacteria</taxon>
        <taxon>Campylobacterales</taxon>
        <taxon>Helicobacteraceae</taxon>
        <taxon>Helicobacter</taxon>
    </lineage>
</organism>
<dbReference type="Pfam" id="PF01075">
    <property type="entry name" value="Glyco_transf_9"/>
    <property type="match status" value="1"/>
</dbReference>
<dbReference type="PANTHER" id="PTHR30160">
    <property type="entry name" value="TETRAACYLDISACCHARIDE 4'-KINASE-RELATED"/>
    <property type="match status" value="1"/>
</dbReference>
<protein>
    <submittedName>
        <fullName evidence="3">Glycosyltransferase family 9 protein</fullName>
    </submittedName>
</protein>
<evidence type="ECO:0000313" key="4">
    <source>
        <dbReference type="Proteomes" id="UP001210261"/>
    </source>
</evidence>
<keyword evidence="1" id="KW-0328">Glycosyltransferase</keyword>
<comment type="caution">
    <text evidence="3">The sequence shown here is derived from an EMBL/GenBank/DDBJ whole genome shotgun (WGS) entry which is preliminary data.</text>
</comment>
<accession>A0ABT4VCN1</accession>
<dbReference type="PANTHER" id="PTHR30160:SF1">
    <property type="entry name" value="LIPOPOLYSACCHARIDE 1,2-N-ACETYLGLUCOSAMINETRANSFERASE-RELATED"/>
    <property type="match status" value="1"/>
</dbReference>
<dbReference type="Proteomes" id="UP001210261">
    <property type="component" value="Unassembled WGS sequence"/>
</dbReference>
<dbReference type="InterPro" id="IPR002201">
    <property type="entry name" value="Glyco_trans_9"/>
</dbReference>
<dbReference type="CDD" id="cd03789">
    <property type="entry name" value="GT9_LPS_heptosyltransferase"/>
    <property type="match status" value="1"/>
</dbReference>
<dbReference type="InterPro" id="IPR051199">
    <property type="entry name" value="LPS_LOS_Heptosyltrfase"/>
</dbReference>
<dbReference type="Gene3D" id="3.40.50.2000">
    <property type="entry name" value="Glycogen Phosphorylase B"/>
    <property type="match status" value="2"/>
</dbReference>
<evidence type="ECO:0000256" key="1">
    <source>
        <dbReference type="ARBA" id="ARBA00022676"/>
    </source>
</evidence>
<gene>
    <name evidence="3" type="ORF">PF021_02095</name>
</gene>
<evidence type="ECO:0000256" key="2">
    <source>
        <dbReference type="ARBA" id="ARBA00022679"/>
    </source>
</evidence>
<proteinExistence type="predicted"/>
<keyword evidence="4" id="KW-1185">Reference proteome</keyword>
<reference evidence="3 4" key="1">
    <citation type="submission" date="2023-01" db="EMBL/GenBank/DDBJ databases">
        <title>Description of Helicobacter ibis sp. nov. isolated from faecal droppings of black-faced ibis (Theristicus melanopis).</title>
        <authorList>
            <person name="Lopez-Cantillo M."/>
            <person name="Vidal-Veuthey B."/>
            <person name="Mella A."/>
            <person name="De La Haba R."/>
            <person name="Collado L."/>
        </authorList>
    </citation>
    <scope>NUCLEOTIDE SEQUENCE [LARGE SCALE GENOMIC DNA]</scope>
    <source>
        <strain evidence="3 4">A82</strain>
    </source>
</reference>
<sequence>MKILIIKLRNIGDVLLITPLFENLKAHFPNCQIDCLVNSNTKDILPREPINKILTLDKKGSKLERLKRELTLLKDIKNAKYDIVLGLTNGDRTAFLSFISKAKIRVGFTPKNLWSKYFYTHNLTYKHQHTIESNLDSLRILNIPIISKKVISNTADSFKNEIKLPQRFIHCHFFSNWFFKCLSDEFCATIIKLIEEKYKTKCILTLSNAQKEAQKLANIQKIYKKEITYFNNLSLPEVSLLNKKALAFVGVDTAIMHLSGANNIPSFAFFGPSSVREWGVWDNDIASGYDNDFGIQRIGKHTIYQESLSCIPCHRAGCNDSKISKCLVGIQENLALKTLEDFLGKLSLVNP</sequence>
<name>A0ABT4VCN1_9HELI</name>
<keyword evidence="2" id="KW-0808">Transferase</keyword>
<dbReference type="EMBL" id="JAQHXR010000001">
    <property type="protein sequence ID" value="MDA3968461.1"/>
    <property type="molecule type" value="Genomic_DNA"/>
</dbReference>
<dbReference type="RefSeq" id="WP_271020750.1">
    <property type="nucleotide sequence ID" value="NZ_JAQHXR010000001.1"/>
</dbReference>